<dbReference type="HOGENOM" id="CLU_095043_0_0_1"/>
<dbReference type="KEGG" id="cci:CC1G_03808"/>
<dbReference type="InParanoid" id="A8NGT1"/>
<dbReference type="GeneID" id="6010089"/>
<dbReference type="RefSeq" id="XP_001833591.2">
    <property type="nucleotide sequence ID" value="XM_001833539.2"/>
</dbReference>
<dbReference type="eggNOG" id="ENOG502SAY0">
    <property type="taxonomic scope" value="Eukaryota"/>
</dbReference>
<feature type="region of interest" description="Disordered" evidence="1">
    <location>
        <begin position="1"/>
        <end position="101"/>
    </location>
</feature>
<sequence length="207" mass="23030">MAFGNELWRFGPWSSSSLMGNASSKAARKLPTRPSPTWAGARTPVHEPPPPSAQANRASELRTPDIEQDARDPDFLANLHKLGPVKVDHGPGSQISKQTMDPQASHINRLFQSRLASEEEASSLKPSKNRLFASSLHDLLNERKAAQTRQDLDKLARKYDVDVDKMERLARFLSTPSVDQALSVKNVDKNGEETLTFPALWVNPKIR</sequence>
<dbReference type="Proteomes" id="UP000001861">
    <property type="component" value="Unassembled WGS sequence"/>
</dbReference>
<dbReference type="OrthoDB" id="4085451at2759"/>
<gene>
    <name evidence="2" type="ORF">CC1G_03808</name>
</gene>
<dbReference type="OMA" id="WIKPNIR"/>
<reference evidence="2 3" key="1">
    <citation type="journal article" date="2010" name="Proc. Natl. Acad. Sci. U.S.A.">
        <title>Insights into evolution of multicellular fungi from the assembled chromosomes of the mushroom Coprinopsis cinerea (Coprinus cinereus).</title>
        <authorList>
            <person name="Stajich J.E."/>
            <person name="Wilke S.K."/>
            <person name="Ahren D."/>
            <person name="Au C.H."/>
            <person name="Birren B.W."/>
            <person name="Borodovsky M."/>
            <person name="Burns C."/>
            <person name="Canback B."/>
            <person name="Casselton L.A."/>
            <person name="Cheng C.K."/>
            <person name="Deng J."/>
            <person name="Dietrich F.S."/>
            <person name="Fargo D.C."/>
            <person name="Farman M.L."/>
            <person name="Gathman A.C."/>
            <person name="Goldberg J."/>
            <person name="Guigo R."/>
            <person name="Hoegger P.J."/>
            <person name="Hooker J.B."/>
            <person name="Huggins A."/>
            <person name="James T.Y."/>
            <person name="Kamada T."/>
            <person name="Kilaru S."/>
            <person name="Kodira C."/>
            <person name="Kues U."/>
            <person name="Kupfer D."/>
            <person name="Kwan H.S."/>
            <person name="Lomsadze A."/>
            <person name="Li W."/>
            <person name="Lilly W.W."/>
            <person name="Ma L.J."/>
            <person name="Mackey A.J."/>
            <person name="Manning G."/>
            <person name="Martin F."/>
            <person name="Muraguchi H."/>
            <person name="Natvig D.O."/>
            <person name="Palmerini H."/>
            <person name="Ramesh M.A."/>
            <person name="Rehmeyer C.J."/>
            <person name="Roe B.A."/>
            <person name="Shenoy N."/>
            <person name="Stanke M."/>
            <person name="Ter-Hovhannisyan V."/>
            <person name="Tunlid A."/>
            <person name="Velagapudi R."/>
            <person name="Vision T.J."/>
            <person name="Zeng Q."/>
            <person name="Zolan M.E."/>
            <person name="Pukkila P.J."/>
        </authorList>
    </citation>
    <scope>NUCLEOTIDE SEQUENCE [LARGE SCALE GENOMIC DNA]</scope>
    <source>
        <strain evidence="3">Okayama-7 / 130 / ATCC MYA-4618 / FGSC 9003</strain>
    </source>
</reference>
<evidence type="ECO:0000313" key="3">
    <source>
        <dbReference type="Proteomes" id="UP000001861"/>
    </source>
</evidence>
<name>A8NGT1_COPC7</name>
<evidence type="ECO:0000256" key="1">
    <source>
        <dbReference type="SAM" id="MobiDB-lite"/>
    </source>
</evidence>
<organism evidence="2 3">
    <name type="scientific">Coprinopsis cinerea (strain Okayama-7 / 130 / ATCC MYA-4618 / FGSC 9003)</name>
    <name type="common">Inky cap fungus</name>
    <name type="synonym">Hormographiella aspergillata</name>
    <dbReference type="NCBI Taxonomy" id="240176"/>
    <lineage>
        <taxon>Eukaryota</taxon>
        <taxon>Fungi</taxon>
        <taxon>Dikarya</taxon>
        <taxon>Basidiomycota</taxon>
        <taxon>Agaricomycotina</taxon>
        <taxon>Agaricomycetes</taxon>
        <taxon>Agaricomycetidae</taxon>
        <taxon>Agaricales</taxon>
        <taxon>Agaricineae</taxon>
        <taxon>Psathyrellaceae</taxon>
        <taxon>Coprinopsis</taxon>
    </lineage>
</organism>
<comment type="caution">
    <text evidence="2">The sequence shown here is derived from an EMBL/GenBank/DDBJ whole genome shotgun (WGS) entry which is preliminary data.</text>
</comment>
<proteinExistence type="predicted"/>
<feature type="compositionally biased region" description="Basic and acidic residues" evidence="1">
    <location>
        <begin position="59"/>
        <end position="74"/>
    </location>
</feature>
<dbReference type="EMBL" id="AACS02000002">
    <property type="protein sequence ID" value="EAU88136.2"/>
    <property type="molecule type" value="Genomic_DNA"/>
</dbReference>
<evidence type="ECO:0000313" key="2">
    <source>
        <dbReference type="EMBL" id="EAU88136.2"/>
    </source>
</evidence>
<feature type="compositionally biased region" description="Polar residues" evidence="1">
    <location>
        <begin position="13"/>
        <end position="24"/>
    </location>
</feature>
<dbReference type="VEuPathDB" id="FungiDB:CC1G_03808"/>
<accession>A8NGT1</accession>
<keyword evidence="3" id="KW-1185">Reference proteome</keyword>
<dbReference type="AlphaFoldDB" id="A8NGT1"/>
<protein>
    <submittedName>
        <fullName evidence="2">Uncharacterized protein</fullName>
    </submittedName>
</protein>